<protein>
    <submittedName>
        <fullName evidence="2">Lipoprotein</fullName>
    </submittedName>
</protein>
<dbReference type="Proteomes" id="UP000644693">
    <property type="component" value="Unassembled WGS sequence"/>
</dbReference>
<dbReference type="Pfam" id="PF04366">
    <property type="entry name" value="Ysc84"/>
    <property type="match status" value="1"/>
</dbReference>
<keyword evidence="3" id="KW-1185">Reference proteome</keyword>
<sequence length="189" mass="19937">MSALIYSSPVTSRWLLLCLGTVLLLVCTAAMADSREAIDSKSAQALERLLAHNASAEDLLGKAKGVLVFPDVVKMGFGVGGQYGEGVLLVDDEPVAYYATAGASFGLQLGAQYKSEVLLFMTDEALVNFRNSQGWEVGVDGSVAIIQSGAGGKLDTRQLAAPVIGFVFSNKGLMYNLTLEGGKITRIAR</sequence>
<reference evidence="2" key="2">
    <citation type="submission" date="2020-09" db="EMBL/GenBank/DDBJ databases">
        <authorList>
            <person name="Sun Q."/>
            <person name="Kim S."/>
        </authorList>
    </citation>
    <scope>NUCLEOTIDE SEQUENCE</scope>
    <source>
        <strain evidence="2">KCTC 23430</strain>
    </source>
</reference>
<keyword evidence="2" id="KW-0449">Lipoprotein</keyword>
<evidence type="ECO:0000313" key="2">
    <source>
        <dbReference type="EMBL" id="GHD38934.1"/>
    </source>
</evidence>
<name>A0A918XMI3_9GAMM</name>
<feature type="domain" description="Ysc84 actin-binding" evidence="1">
    <location>
        <begin position="102"/>
        <end position="185"/>
    </location>
</feature>
<evidence type="ECO:0000259" key="1">
    <source>
        <dbReference type="Pfam" id="PF04366"/>
    </source>
</evidence>
<dbReference type="CDD" id="cd11524">
    <property type="entry name" value="SYLF"/>
    <property type="match status" value="1"/>
</dbReference>
<organism evidence="2 3">
    <name type="scientific">Parahalioglobus pacificus</name>
    <dbReference type="NCBI Taxonomy" id="930806"/>
    <lineage>
        <taxon>Bacteria</taxon>
        <taxon>Pseudomonadati</taxon>
        <taxon>Pseudomonadota</taxon>
        <taxon>Gammaproteobacteria</taxon>
        <taxon>Cellvibrionales</taxon>
        <taxon>Halieaceae</taxon>
        <taxon>Parahalioglobus</taxon>
    </lineage>
</organism>
<evidence type="ECO:0000313" key="3">
    <source>
        <dbReference type="Proteomes" id="UP000644693"/>
    </source>
</evidence>
<reference evidence="2" key="1">
    <citation type="journal article" date="2014" name="Int. J. Syst. Evol. Microbiol.">
        <title>Complete genome sequence of Corynebacterium casei LMG S-19264T (=DSM 44701T), isolated from a smear-ripened cheese.</title>
        <authorList>
            <consortium name="US DOE Joint Genome Institute (JGI-PGF)"/>
            <person name="Walter F."/>
            <person name="Albersmeier A."/>
            <person name="Kalinowski J."/>
            <person name="Ruckert C."/>
        </authorList>
    </citation>
    <scope>NUCLEOTIDE SEQUENCE</scope>
    <source>
        <strain evidence="2">KCTC 23430</strain>
    </source>
</reference>
<accession>A0A918XMI3</accession>
<proteinExistence type="predicted"/>
<gene>
    <name evidence="2" type="ORF">GCM10007053_29980</name>
</gene>
<dbReference type="InterPro" id="IPR007461">
    <property type="entry name" value="Ysc84_actin-binding"/>
</dbReference>
<dbReference type="RefSeq" id="WP_229802801.1">
    <property type="nucleotide sequence ID" value="NZ_BMYM01000004.1"/>
</dbReference>
<dbReference type="EMBL" id="BMYM01000004">
    <property type="protein sequence ID" value="GHD38934.1"/>
    <property type="molecule type" value="Genomic_DNA"/>
</dbReference>
<comment type="caution">
    <text evidence="2">The sequence shown here is derived from an EMBL/GenBank/DDBJ whole genome shotgun (WGS) entry which is preliminary data.</text>
</comment>
<dbReference type="AlphaFoldDB" id="A0A918XMI3"/>